<dbReference type="EMBL" id="BJNT01000008">
    <property type="protein sequence ID" value="GEC85897.1"/>
    <property type="molecule type" value="Genomic_DNA"/>
</dbReference>
<sequence>MTDTGLFDLPDQIAPSPEQPDLFAESVDTGRTVIDYITAVNVIRAAADARGRGDHREFLRILNTADSRILPDVLAFATGQLATARRQLRGRRHA</sequence>
<protein>
    <submittedName>
        <fullName evidence="1">Uncharacterized protein</fullName>
    </submittedName>
</protein>
<name>A0A4Y4C449_9CORY</name>
<accession>A0A4Y4C449</accession>
<dbReference type="RefSeq" id="WP_141329392.1">
    <property type="nucleotide sequence ID" value="NZ_BJNT01000008.1"/>
</dbReference>
<gene>
    <name evidence="1" type="ORF">CVA01_12110</name>
</gene>
<proteinExistence type="predicted"/>
<dbReference type="GeneID" id="82887356"/>
<reference evidence="1 2" key="1">
    <citation type="submission" date="2019-06" db="EMBL/GenBank/DDBJ databases">
        <title>Whole genome shotgun sequence of Corynebacterium variabile NBRC 15286.</title>
        <authorList>
            <person name="Hosoyama A."/>
            <person name="Uohara A."/>
            <person name="Ohji S."/>
            <person name="Ichikawa N."/>
        </authorList>
    </citation>
    <scope>NUCLEOTIDE SEQUENCE [LARGE SCALE GENOMIC DNA]</scope>
    <source>
        <strain evidence="1 2">NBRC 15286</strain>
    </source>
</reference>
<dbReference type="Proteomes" id="UP000319986">
    <property type="component" value="Unassembled WGS sequence"/>
</dbReference>
<dbReference type="AlphaFoldDB" id="A0A4Y4C449"/>
<comment type="caution">
    <text evidence="1">The sequence shown here is derived from an EMBL/GenBank/DDBJ whole genome shotgun (WGS) entry which is preliminary data.</text>
</comment>
<evidence type="ECO:0000313" key="1">
    <source>
        <dbReference type="EMBL" id="GEC85897.1"/>
    </source>
</evidence>
<evidence type="ECO:0000313" key="2">
    <source>
        <dbReference type="Proteomes" id="UP000319986"/>
    </source>
</evidence>
<organism evidence="1 2">
    <name type="scientific">Corynebacterium variabile</name>
    <dbReference type="NCBI Taxonomy" id="1727"/>
    <lineage>
        <taxon>Bacteria</taxon>
        <taxon>Bacillati</taxon>
        <taxon>Actinomycetota</taxon>
        <taxon>Actinomycetes</taxon>
        <taxon>Mycobacteriales</taxon>
        <taxon>Corynebacteriaceae</taxon>
        <taxon>Corynebacterium</taxon>
    </lineage>
</organism>